<reference evidence="1" key="1">
    <citation type="submission" date="2019-08" db="EMBL/GenBank/DDBJ databases">
        <authorList>
            <person name="Kucharzyk K."/>
            <person name="Murdoch R.W."/>
            <person name="Higgins S."/>
            <person name="Loffler F."/>
        </authorList>
    </citation>
    <scope>NUCLEOTIDE SEQUENCE</scope>
</reference>
<name>A0A645GRV6_9ZZZZ</name>
<dbReference type="AlphaFoldDB" id="A0A645GRV6"/>
<dbReference type="EMBL" id="VSSQ01078911">
    <property type="protein sequence ID" value="MPN28569.1"/>
    <property type="molecule type" value="Genomic_DNA"/>
</dbReference>
<organism evidence="1">
    <name type="scientific">bioreactor metagenome</name>
    <dbReference type="NCBI Taxonomy" id="1076179"/>
    <lineage>
        <taxon>unclassified sequences</taxon>
        <taxon>metagenomes</taxon>
        <taxon>ecological metagenomes</taxon>
    </lineage>
</organism>
<protein>
    <submittedName>
        <fullName evidence="1">Uncharacterized protein</fullName>
    </submittedName>
</protein>
<accession>A0A645GRV6</accession>
<evidence type="ECO:0000313" key="1">
    <source>
        <dbReference type="EMBL" id="MPN28569.1"/>
    </source>
</evidence>
<sequence>MIEKNDRDGYDWISEQYGVAIKKESSIRMVYRLGTCAMSEKAKYHGK</sequence>
<comment type="caution">
    <text evidence="1">The sequence shown here is derived from an EMBL/GenBank/DDBJ whole genome shotgun (WGS) entry which is preliminary data.</text>
</comment>
<proteinExistence type="predicted"/>
<gene>
    <name evidence="1" type="ORF">SDC9_176011</name>
</gene>